<name>A0ABV4Y6H9_9CYAN</name>
<keyword evidence="3" id="KW-1185">Reference proteome</keyword>
<evidence type="ECO:0000313" key="3">
    <source>
        <dbReference type="Proteomes" id="UP001576776"/>
    </source>
</evidence>
<proteinExistence type="predicted"/>
<dbReference type="RefSeq" id="WP_413255418.1">
    <property type="nucleotide sequence ID" value="NZ_JBHFNS010000014.1"/>
</dbReference>
<evidence type="ECO:0008006" key="4">
    <source>
        <dbReference type="Google" id="ProtNLM"/>
    </source>
</evidence>
<organism evidence="2 3">
    <name type="scientific">Floridaenema fluviatile BLCC-F154</name>
    <dbReference type="NCBI Taxonomy" id="3153640"/>
    <lineage>
        <taxon>Bacteria</taxon>
        <taxon>Bacillati</taxon>
        <taxon>Cyanobacteriota</taxon>
        <taxon>Cyanophyceae</taxon>
        <taxon>Oscillatoriophycideae</taxon>
        <taxon>Aerosakkonematales</taxon>
        <taxon>Aerosakkonemataceae</taxon>
        <taxon>Floridanema</taxon>
        <taxon>Floridanema fluviatile</taxon>
    </lineage>
</organism>
<sequence length="169" mass="19046">MRKVLIIDTSLFCVWLQIPGMEDCGTDNDKWDFQRVDNRIQAEIRKGTTLVLPLATLIETGNHIAQAKTKRREIAQALATIMNYAADETSPWAAFGQQFEVWGSEKLKELAAEWPDKAAEKTSIGDATIKKVGDFYASKGYQVEFLTADEQLKAQEPPPRTQKKRRSGN</sequence>
<protein>
    <recommendedName>
        <fullName evidence="4">PIN domain-containing protein</fullName>
    </recommendedName>
</protein>
<accession>A0ABV4Y6H9</accession>
<dbReference type="Proteomes" id="UP001576776">
    <property type="component" value="Unassembled WGS sequence"/>
</dbReference>
<comment type="caution">
    <text evidence="2">The sequence shown here is derived from an EMBL/GenBank/DDBJ whole genome shotgun (WGS) entry which is preliminary data.</text>
</comment>
<evidence type="ECO:0000313" key="2">
    <source>
        <dbReference type="EMBL" id="MFB2933884.1"/>
    </source>
</evidence>
<gene>
    <name evidence="2" type="ORF">ACE1B6_01260</name>
</gene>
<dbReference type="EMBL" id="JBHFNS010000014">
    <property type="protein sequence ID" value="MFB2933884.1"/>
    <property type="molecule type" value="Genomic_DNA"/>
</dbReference>
<feature type="region of interest" description="Disordered" evidence="1">
    <location>
        <begin position="149"/>
        <end position="169"/>
    </location>
</feature>
<evidence type="ECO:0000256" key="1">
    <source>
        <dbReference type="SAM" id="MobiDB-lite"/>
    </source>
</evidence>
<reference evidence="2 3" key="1">
    <citation type="submission" date="2024-09" db="EMBL/GenBank/DDBJ databases">
        <title>Floridaenema gen nov. (Aerosakkonemataceae, Aerosakkonematales ord. nov., Cyanobacteria) from benthic tropical and subtropical fresh waters, with the description of four new species.</title>
        <authorList>
            <person name="Moretto J.A."/>
            <person name="Berthold D.E."/>
            <person name="Lefler F.W."/>
            <person name="Huang I.-S."/>
            <person name="Laughinghouse H. IV."/>
        </authorList>
    </citation>
    <scope>NUCLEOTIDE SEQUENCE [LARGE SCALE GENOMIC DNA]</scope>
    <source>
        <strain evidence="2 3">BLCC-F154</strain>
    </source>
</reference>